<name>A0A4S2N0T6_9PEZI</name>
<feature type="compositionally biased region" description="Low complexity" evidence="1">
    <location>
        <begin position="72"/>
        <end position="85"/>
    </location>
</feature>
<proteinExistence type="predicted"/>
<evidence type="ECO:0000313" key="2">
    <source>
        <dbReference type="EMBL" id="TGZ82573.1"/>
    </source>
</evidence>
<evidence type="ECO:0000313" key="3">
    <source>
        <dbReference type="Proteomes" id="UP000298138"/>
    </source>
</evidence>
<dbReference type="EMBL" id="ML220115">
    <property type="protein sequence ID" value="TGZ82573.1"/>
    <property type="molecule type" value="Genomic_DNA"/>
</dbReference>
<accession>A0A4S2N0T6</accession>
<sequence>MMGEEYAAKRRMGVEGVADSRVKVRRHEYVNRVRILVDEKAPVHFPSSDIPYSDSYESYHTLAIPGISLTSLPNPAPPTSTATPIPMNPPNSTHSRPTALPEPEATIPHSTPPPQPAGFAAPPRSLSNSAGTHQEDFHTGGEDYDNDDPQGEMESRYDYRPYMRPDLVLLKSYRRDIDDLFSEAWGNRSGRGEKDKVKVRVLFGVVEGGGRGLVASVFGGWGLGWG</sequence>
<evidence type="ECO:0000256" key="1">
    <source>
        <dbReference type="SAM" id="MobiDB-lite"/>
    </source>
</evidence>
<dbReference type="Proteomes" id="UP000298138">
    <property type="component" value="Unassembled WGS sequence"/>
</dbReference>
<protein>
    <submittedName>
        <fullName evidence="2">Uncharacterized protein</fullName>
    </submittedName>
</protein>
<feature type="compositionally biased region" description="Acidic residues" evidence="1">
    <location>
        <begin position="142"/>
        <end position="151"/>
    </location>
</feature>
<gene>
    <name evidence="2" type="ORF">EX30DRAFT_363095</name>
</gene>
<keyword evidence="3" id="KW-1185">Reference proteome</keyword>
<dbReference type="AlphaFoldDB" id="A0A4S2N0T6"/>
<dbReference type="InParanoid" id="A0A4S2N0T6"/>
<feature type="region of interest" description="Disordered" evidence="1">
    <location>
        <begin position="72"/>
        <end position="155"/>
    </location>
</feature>
<reference evidence="2 3" key="1">
    <citation type="submission" date="2019-04" db="EMBL/GenBank/DDBJ databases">
        <title>Comparative genomics and transcriptomics to analyze fruiting body development in filamentous ascomycetes.</title>
        <authorList>
            <consortium name="DOE Joint Genome Institute"/>
            <person name="Lutkenhaus R."/>
            <person name="Traeger S."/>
            <person name="Breuer J."/>
            <person name="Kuo A."/>
            <person name="Lipzen A."/>
            <person name="Pangilinan J."/>
            <person name="Dilworth D."/>
            <person name="Sandor L."/>
            <person name="Poggeler S."/>
            <person name="Barry K."/>
            <person name="Grigoriev I.V."/>
            <person name="Nowrousian M."/>
        </authorList>
    </citation>
    <scope>NUCLEOTIDE SEQUENCE [LARGE SCALE GENOMIC DNA]</scope>
    <source>
        <strain evidence="2 3">CBS 389.68</strain>
    </source>
</reference>
<organism evidence="2 3">
    <name type="scientific">Ascodesmis nigricans</name>
    <dbReference type="NCBI Taxonomy" id="341454"/>
    <lineage>
        <taxon>Eukaryota</taxon>
        <taxon>Fungi</taxon>
        <taxon>Dikarya</taxon>
        <taxon>Ascomycota</taxon>
        <taxon>Pezizomycotina</taxon>
        <taxon>Pezizomycetes</taxon>
        <taxon>Pezizales</taxon>
        <taxon>Ascodesmidaceae</taxon>
        <taxon>Ascodesmis</taxon>
    </lineage>
</organism>